<dbReference type="Proteomes" id="UP000193642">
    <property type="component" value="Unassembled WGS sequence"/>
</dbReference>
<evidence type="ECO:0000313" key="2">
    <source>
        <dbReference type="Proteomes" id="UP000193642"/>
    </source>
</evidence>
<name>A0A1Y2BUH8_9FUNG</name>
<evidence type="ECO:0000313" key="1">
    <source>
        <dbReference type="EMBL" id="ORY38420.1"/>
    </source>
</evidence>
<proteinExistence type="predicted"/>
<dbReference type="EMBL" id="MCGO01000044">
    <property type="protein sequence ID" value="ORY38420.1"/>
    <property type="molecule type" value="Genomic_DNA"/>
</dbReference>
<keyword evidence="2" id="KW-1185">Reference proteome</keyword>
<dbReference type="AlphaFoldDB" id="A0A1Y2BUH8"/>
<organism evidence="1 2">
    <name type="scientific">Rhizoclosmatium globosum</name>
    <dbReference type="NCBI Taxonomy" id="329046"/>
    <lineage>
        <taxon>Eukaryota</taxon>
        <taxon>Fungi</taxon>
        <taxon>Fungi incertae sedis</taxon>
        <taxon>Chytridiomycota</taxon>
        <taxon>Chytridiomycota incertae sedis</taxon>
        <taxon>Chytridiomycetes</taxon>
        <taxon>Chytridiales</taxon>
        <taxon>Chytriomycetaceae</taxon>
        <taxon>Rhizoclosmatium</taxon>
    </lineage>
</organism>
<sequence>MVLPLCTYRLSRATVFPDYSCTTSQSSIAFQDQKRPPEIPLLRHCSFCTQFTFPDWGNSSNGLFDPVLVLLSLAHSAVARYWKWEFPLIRPGPSASLRCRVTSTLASLGVYSGATNHFSADSCCYWPSCSVLPDKSKARQRFRFYGTVLSALNSRSQTGVIRRTVCLIQCWFGCLWHTLRLLAIGNGKYILV</sequence>
<accession>A0A1Y2BUH8</accession>
<protein>
    <submittedName>
        <fullName evidence="1">Uncharacterized protein</fullName>
    </submittedName>
</protein>
<gene>
    <name evidence="1" type="ORF">BCR33DRAFT_430877</name>
</gene>
<comment type="caution">
    <text evidence="1">The sequence shown here is derived from an EMBL/GenBank/DDBJ whole genome shotgun (WGS) entry which is preliminary data.</text>
</comment>
<reference evidence="1 2" key="1">
    <citation type="submission" date="2016-07" db="EMBL/GenBank/DDBJ databases">
        <title>Pervasive Adenine N6-methylation of Active Genes in Fungi.</title>
        <authorList>
            <consortium name="DOE Joint Genome Institute"/>
            <person name="Mondo S.J."/>
            <person name="Dannebaum R.O."/>
            <person name="Kuo R.C."/>
            <person name="Labutti K."/>
            <person name="Haridas S."/>
            <person name="Kuo A."/>
            <person name="Salamov A."/>
            <person name="Ahrendt S.R."/>
            <person name="Lipzen A."/>
            <person name="Sullivan W."/>
            <person name="Andreopoulos W.B."/>
            <person name="Clum A."/>
            <person name="Lindquist E."/>
            <person name="Daum C."/>
            <person name="Ramamoorthy G.K."/>
            <person name="Gryganskyi A."/>
            <person name="Culley D."/>
            <person name="Magnuson J.K."/>
            <person name="James T.Y."/>
            <person name="O'Malley M.A."/>
            <person name="Stajich J.E."/>
            <person name="Spatafora J.W."/>
            <person name="Visel A."/>
            <person name="Grigoriev I.V."/>
        </authorList>
    </citation>
    <scope>NUCLEOTIDE SEQUENCE [LARGE SCALE GENOMIC DNA]</scope>
    <source>
        <strain evidence="1 2">JEL800</strain>
    </source>
</reference>